<dbReference type="EMBL" id="BFAZ01000004">
    <property type="protein sequence ID" value="GBF41492.1"/>
    <property type="molecule type" value="Genomic_DNA"/>
</dbReference>
<dbReference type="OrthoDB" id="321115at2"/>
<organism evidence="1 2">
    <name type="scientific">Leptospira ellinghausenii</name>
    <dbReference type="NCBI Taxonomy" id="1917822"/>
    <lineage>
        <taxon>Bacteria</taxon>
        <taxon>Pseudomonadati</taxon>
        <taxon>Spirochaetota</taxon>
        <taxon>Spirochaetia</taxon>
        <taxon>Leptospirales</taxon>
        <taxon>Leptospiraceae</taxon>
        <taxon>Leptospira</taxon>
    </lineage>
</organism>
<dbReference type="Proteomes" id="UP000245206">
    <property type="component" value="Unassembled WGS sequence"/>
</dbReference>
<protein>
    <submittedName>
        <fullName evidence="1">Uncharacterized protein</fullName>
    </submittedName>
</protein>
<keyword evidence="2" id="KW-1185">Reference proteome</keyword>
<dbReference type="SUPFAM" id="SSF101898">
    <property type="entry name" value="NHL repeat"/>
    <property type="match status" value="1"/>
</dbReference>
<evidence type="ECO:0000313" key="2">
    <source>
        <dbReference type="Proteomes" id="UP000245206"/>
    </source>
</evidence>
<evidence type="ECO:0000313" key="1">
    <source>
        <dbReference type="EMBL" id="GBF41492.1"/>
    </source>
</evidence>
<dbReference type="AlphaFoldDB" id="A0A2P2DA25"/>
<sequence length="322" mass="37510">MQEIKINITKNLNRDSIITGFERILFERDCLGNLWIGSWNQSPILYKNDGIEITRYEFPVGIYFASDNPFHSNPDTVSFGTSNSVIYFNDDKFFNLPSPKLTNPAPYQILNIGLYTYVIFANTSGRKQIHKWNGTHWEILNSKLEFQNLRNLKQISNDRILVTENNLDTAYILNLEGNFISEFSSSGTPMNVKINSDKIFLYSDSKLEVRNKEGELKHILDLYDDKMKSYFGSYLEFLDISIDDHSNLTLLLKERNKTPSKKHLLNFNLDTLTLTQHPLYHKITSDLNVLRFEKDNSGDHWFKIFGNHYSESFYIINQELAS</sequence>
<gene>
    <name evidence="1" type="ORF">LPTSP2_07690</name>
</gene>
<comment type="caution">
    <text evidence="1">The sequence shown here is derived from an EMBL/GenBank/DDBJ whole genome shotgun (WGS) entry which is preliminary data.</text>
</comment>
<proteinExistence type="predicted"/>
<accession>A0A2P2DA25</accession>
<name>A0A2P2DA25_9LEPT</name>
<reference evidence="2" key="1">
    <citation type="journal article" date="2019" name="Microbiol. Immunol.">
        <title>Molecular and phenotypic characterization of Leptospira johnsonii sp. nov., Leptospira ellinghausenii sp. nov. and Leptospira ryugenii sp. nov. isolated from soil and water in Japan.</title>
        <authorList>
            <person name="Masuzawa T."/>
            <person name="Saito M."/>
            <person name="Nakao R."/>
            <person name="Nikaido Y."/>
            <person name="Matsumoto M."/>
            <person name="Ogawa M."/>
            <person name="Yokoyama M."/>
            <person name="Hidaka Y."/>
            <person name="Tomita J."/>
            <person name="Sakakibara K."/>
            <person name="Suzuki K."/>
            <person name="Yasuda S."/>
            <person name="Sato H."/>
            <person name="Yamaguchi M."/>
            <person name="Yoshida S.I."/>
            <person name="Koizumi N."/>
            <person name="Kawamura Y."/>
        </authorList>
    </citation>
    <scope>NUCLEOTIDE SEQUENCE [LARGE SCALE GENOMIC DNA]</scope>
    <source>
        <strain evidence="2">E18</strain>
    </source>
</reference>
<dbReference type="RefSeq" id="WP_108958693.1">
    <property type="nucleotide sequence ID" value="NZ_BFAZ01000004.1"/>
</dbReference>